<dbReference type="PANTHER" id="PTHR42793">
    <property type="entry name" value="COA BINDING DOMAIN CONTAINING PROTEIN"/>
    <property type="match status" value="1"/>
</dbReference>
<dbReference type="Gene3D" id="3.40.50.720">
    <property type="entry name" value="NAD(P)-binding Rossmann-like Domain"/>
    <property type="match status" value="1"/>
</dbReference>
<evidence type="ECO:0000259" key="3">
    <source>
        <dbReference type="PROSITE" id="PS50975"/>
    </source>
</evidence>
<dbReference type="PROSITE" id="PS50975">
    <property type="entry name" value="ATP_GRASP"/>
    <property type="match status" value="1"/>
</dbReference>
<sequence length="715" mass="74838">MHPLHSLLWPSSIAVVGASPDIGKIRGRLLAYVRKSAFSGDVFPINPSYAEIDGLRCFPSIAAVGRSVDVALIAIPAEQVLDELERCAAAGTKFAVIITSGFAEGGDGSAEVQARIGEIARRTGMRVIGPNAEGFYNAVGGIIASFSPTLEHAREPLPVLGTRRVAVVAQSGGVGFALFSHGRRLGFAFSHIITSGNEADLTLSDYLDYLVDDPDTSVIFLYLETIRDPDGFVRAARRARAQGKQIVAIKIGQSAAGQRATLSHTASVAGWHVAYDAMFRDLGILQPLDLDEALAAVALLLAGRRPPGPRVAVVTVSGGAGALAADAAERSGLLLPLPSAPTRAAIEGMLPSYGSAVNPIDITATGVRTGALLRSIALLSRSGEVDAIIIVHSLGGTHINLDLAELARVVADSPIPVCLYSYVQPSEIWRMAMIETGVPMVTNLPGLTSAIARLAGLRAEPVAADAPAPVPEVATAQLHGGRSVLCEYEAKALLKLCGIDIPREVLARDAEEAAAAAEGIGFPVVMKIQSPDIPHKSEAGGVKLGIGSKEAARAAYATILANARAYAPDGMIDGMLIQASAPAGPEIIIGMLQDDTFGPMMMVGFGGVAVELFKDVAYRPAPVTPDGAREMLMALKSAPLLSGFRGRTPLDLEGLCRLIARISEIAVAWREDVRELELNPVIMHADGSGFTIADALLVRKEQPEVGPPALAEQSR</sequence>
<dbReference type="Gene3D" id="3.30.1490.20">
    <property type="entry name" value="ATP-grasp fold, A domain"/>
    <property type="match status" value="1"/>
</dbReference>
<reference evidence="4 5" key="1">
    <citation type="submission" date="2024-02" db="EMBL/GenBank/DDBJ databases">
        <title>Expansion and revision of Xanthobacter and proposal of Roseixanthobacter gen. nov.</title>
        <authorList>
            <person name="Soltysiak M.P.M."/>
            <person name="Jalihal A."/>
            <person name="Ory A."/>
            <person name="Chrisophersen C."/>
            <person name="Lee A.D."/>
            <person name="Boulton J."/>
            <person name="Springer M."/>
        </authorList>
    </citation>
    <scope>NUCLEOTIDE SEQUENCE [LARGE SCALE GENOMIC DNA]</scope>
    <source>
        <strain evidence="4 5">CB5</strain>
    </source>
</reference>
<keyword evidence="1" id="KW-0816">Tricarboxylic acid cycle</keyword>
<dbReference type="Pfam" id="PF13380">
    <property type="entry name" value="CoA_binding_2"/>
    <property type="match status" value="1"/>
</dbReference>
<keyword evidence="4" id="KW-0436">Ligase</keyword>
<dbReference type="SUPFAM" id="SSF52210">
    <property type="entry name" value="Succinyl-CoA synthetase domains"/>
    <property type="match status" value="2"/>
</dbReference>
<keyword evidence="2" id="KW-0547">Nucleotide-binding</keyword>
<dbReference type="InterPro" id="IPR016102">
    <property type="entry name" value="Succinyl-CoA_synth-like"/>
</dbReference>
<dbReference type="Gene3D" id="3.40.50.261">
    <property type="entry name" value="Succinyl-CoA synthetase domains"/>
    <property type="match status" value="2"/>
</dbReference>
<dbReference type="RefSeq" id="WP_394010247.1">
    <property type="nucleotide sequence ID" value="NZ_JBAFUR010000010.1"/>
</dbReference>
<protein>
    <submittedName>
        <fullName evidence="4">Acetate--CoA ligase family protein</fullName>
    </submittedName>
</protein>
<dbReference type="SMART" id="SM00881">
    <property type="entry name" value="CoA_binding"/>
    <property type="match status" value="1"/>
</dbReference>
<name>A0ABW6ZNA4_9HYPH</name>
<dbReference type="Gene3D" id="3.30.470.20">
    <property type="entry name" value="ATP-grasp fold, B domain"/>
    <property type="match status" value="1"/>
</dbReference>
<dbReference type="PANTHER" id="PTHR42793:SF1">
    <property type="entry name" value="PEPTIDYL-LYSINE N-ACETYLTRANSFERASE PATZ"/>
    <property type="match status" value="1"/>
</dbReference>
<dbReference type="InterPro" id="IPR003781">
    <property type="entry name" value="CoA-bd"/>
</dbReference>
<dbReference type="GO" id="GO:0016874">
    <property type="term" value="F:ligase activity"/>
    <property type="evidence" value="ECO:0007669"/>
    <property type="project" value="UniProtKB-KW"/>
</dbReference>
<keyword evidence="2" id="KW-0067">ATP-binding</keyword>
<evidence type="ECO:0000313" key="4">
    <source>
        <dbReference type="EMBL" id="MFG1255326.1"/>
    </source>
</evidence>
<evidence type="ECO:0000313" key="5">
    <source>
        <dbReference type="Proteomes" id="UP001604043"/>
    </source>
</evidence>
<dbReference type="InterPro" id="IPR036291">
    <property type="entry name" value="NAD(P)-bd_dom_sf"/>
</dbReference>
<dbReference type="Pfam" id="PF13607">
    <property type="entry name" value="Succ_CoA_lig"/>
    <property type="match status" value="1"/>
</dbReference>
<accession>A0ABW6ZNA4</accession>
<feature type="domain" description="ATP-grasp" evidence="3">
    <location>
        <begin position="491"/>
        <end position="527"/>
    </location>
</feature>
<keyword evidence="5" id="KW-1185">Reference proteome</keyword>
<dbReference type="InterPro" id="IPR032875">
    <property type="entry name" value="Succ_CoA_lig_flav_dom"/>
</dbReference>
<dbReference type="Pfam" id="PF13549">
    <property type="entry name" value="ATP-grasp_5"/>
    <property type="match status" value="1"/>
</dbReference>
<dbReference type="SUPFAM" id="SSF56059">
    <property type="entry name" value="Glutathione synthetase ATP-binding domain-like"/>
    <property type="match status" value="1"/>
</dbReference>
<gene>
    <name evidence="4" type="ORF">V5F30_24160</name>
</gene>
<dbReference type="Proteomes" id="UP001604043">
    <property type="component" value="Unassembled WGS sequence"/>
</dbReference>
<dbReference type="EMBL" id="JBAFUR010000010">
    <property type="protein sequence ID" value="MFG1255326.1"/>
    <property type="molecule type" value="Genomic_DNA"/>
</dbReference>
<proteinExistence type="predicted"/>
<comment type="caution">
    <text evidence="4">The sequence shown here is derived from an EMBL/GenBank/DDBJ whole genome shotgun (WGS) entry which is preliminary data.</text>
</comment>
<dbReference type="SUPFAM" id="SSF51735">
    <property type="entry name" value="NAD(P)-binding Rossmann-fold domains"/>
    <property type="match status" value="1"/>
</dbReference>
<dbReference type="InterPro" id="IPR013815">
    <property type="entry name" value="ATP_grasp_subdomain_1"/>
</dbReference>
<evidence type="ECO:0000256" key="1">
    <source>
        <dbReference type="ARBA" id="ARBA00022532"/>
    </source>
</evidence>
<organism evidence="4 5">
    <name type="scientific">Xanthobacter aminoxidans</name>
    <dbReference type="NCBI Taxonomy" id="186280"/>
    <lineage>
        <taxon>Bacteria</taxon>
        <taxon>Pseudomonadati</taxon>
        <taxon>Pseudomonadota</taxon>
        <taxon>Alphaproteobacteria</taxon>
        <taxon>Hyphomicrobiales</taxon>
        <taxon>Xanthobacteraceae</taxon>
        <taxon>Xanthobacter</taxon>
    </lineage>
</organism>
<dbReference type="InterPro" id="IPR011761">
    <property type="entry name" value="ATP-grasp"/>
</dbReference>
<evidence type="ECO:0000256" key="2">
    <source>
        <dbReference type="PROSITE-ProRule" id="PRU00409"/>
    </source>
</evidence>